<comment type="caution">
    <text evidence="5">The sequence shown here is derived from an EMBL/GenBank/DDBJ whole genome shotgun (WGS) entry which is preliminary data.</text>
</comment>
<evidence type="ECO:0000256" key="1">
    <source>
        <dbReference type="ARBA" id="ARBA00009156"/>
    </source>
</evidence>
<dbReference type="CDD" id="cd00366">
    <property type="entry name" value="ASKHA_NBD_FGGY"/>
    <property type="match status" value="1"/>
</dbReference>
<dbReference type="SUPFAM" id="SSF53067">
    <property type="entry name" value="Actin-like ATPase domain"/>
    <property type="match status" value="2"/>
</dbReference>
<dbReference type="Gene3D" id="3.30.420.40">
    <property type="match status" value="2"/>
</dbReference>
<dbReference type="PANTHER" id="PTHR43095">
    <property type="entry name" value="SUGAR KINASE"/>
    <property type="match status" value="1"/>
</dbReference>
<gene>
    <name evidence="5" type="ORF">LN736_12865</name>
</gene>
<evidence type="ECO:0000313" key="6">
    <source>
        <dbReference type="Proteomes" id="UP001165422"/>
    </source>
</evidence>
<organism evidence="5 6">
    <name type="scientific">Clostridium aromativorans</name>
    <dbReference type="NCBI Taxonomy" id="2836848"/>
    <lineage>
        <taxon>Bacteria</taxon>
        <taxon>Bacillati</taxon>
        <taxon>Bacillota</taxon>
        <taxon>Clostridia</taxon>
        <taxon>Eubacteriales</taxon>
        <taxon>Clostridiaceae</taxon>
        <taxon>Clostridium</taxon>
    </lineage>
</organism>
<reference evidence="5" key="1">
    <citation type="submission" date="2021-11" db="EMBL/GenBank/DDBJ databases">
        <authorList>
            <person name="Qingchun L."/>
            <person name="Dong Z."/>
            <person name="Zongwei Q."/>
            <person name="Jia Z."/>
            <person name="Duotao L."/>
        </authorList>
    </citation>
    <scope>NUCLEOTIDE SEQUENCE</scope>
    <source>
        <strain evidence="5">WLY-B-L2</strain>
    </source>
</reference>
<dbReference type="Proteomes" id="UP001165422">
    <property type="component" value="Unassembled WGS sequence"/>
</dbReference>
<dbReference type="PANTHER" id="PTHR43095:SF5">
    <property type="entry name" value="XYLULOSE KINASE"/>
    <property type="match status" value="1"/>
</dbReference>
<evidence type="ECO:0000256" key="2">
    <source>
        <dbReference type="ARBA" id="ARBA00022679"/>
    </source>
</evidence>
<dbReference type="InterPro" id="IPR043129">
    <property type="entry name" value="ATPase_NBD"/>
</dbReference>
<dbReference type="Pfam" id="PF00370">
    <property type="entry name" value="FGGY_N"/>
    <property type="match status" value="1"/>
</dbReference>
<name>A0ABS8N7J6_9CLOT</name>
<protein>
    <recommendedName>
        <fullName evidence="4">Carbohydrate kinase FGGY N-terminal domain-containing protein</fullName>
    </recommendedName>
</protein>
<sequence>MYILSIDFGTSSLKMGVFNRKGKNLCSTKVEYDFEVIDRFKIQIDANLMFKAFIDGLKKFEEYKDKIEVVIGDVALSMIAMDKEGNPVYPMILHLDRRSYAQSEFALRAVGGDNFMNINGNLPFAGGITCTSMLWIKDNLPDVYKKTYKFGHFNTFFLRKMVGKFLIDPSNASFTGLYETLKESGWSEDICREIGMDRDKLPDIVPTKSIAGYLSKSAAELTGLREGVPVIVGSNDTASAAFGAGAVNTGDILNVSGSNEIITVTTDNPIPDRHYYIRTSVTPGRWLYLAITVGGNAVEWFRKEFCKDMSKEEFYSEYLQDIYRKYSNMDITEIKEKFEPYLAGDRHSLKKKTGAFNGLTFESTRESMLLGLLIGTYDPVFNTINVCKDQIKLNQNIFWTGGMINDAYLKFKRNIFRGFDFKAKKDCSELGNIKIAVEVLDPVSNIL</sequence>
<evidence type="ECO:0000259" key="4">
    <source>
        <dbReference type="Pfam" id="PF00370"/>
    </source>
</evidence>
<feature type="domain" description="Carbohydrate kinase FGGY N-terminal" evidence="4">
    <location>
        <begin position="2"/>
        <end position="243"/>
    </location>
</feature>
<keyword evidence="2" id="KW-0808">Transferase</keyword>
<evidence type="ECO:0000313" key="5">
    <source>
        <dbReference type="EMBL" id="MCC9295752.1"/>
    </source>
</evidence>
<accession>A0ABS8N7J6</accession>
<comment type="similarity">
    <text evidence="1">Belongs to the FGGY kinase family.</text>
</comment>
<evidence type="ECO:0000256" key="3">
    <source>
        <dbReference type="ARBA" id="ARBA00022777"/>
    </source>
</evidence>
<proteinExistence type="inferred from homology"/>
<dbReference type="InterPro" id="IPR018484">
    <property type="entry name" value="FGGY_N"/>
</dbReference>
<keyword evidence="3" id="KW-0418">Kinase</keyword>
<dbReference type="PIRSF" id="PIRSF000538">
    <property type="entry name" value="GlpK"/>
    <property type="match status" value="1"/>
</dbReference>
<dbReference type="EMBL" id="JAJJPB010000017">
    <property type="protein sequence ID" value="MCC9295752.1"/>
    <property type="molecule type" value="Genomic_DNA"/>
</dbReference>
<keyword evidence="6" id="KW-1185">Reference proteome</keyword>
<dbReference type="RefSeq" id="WP_229981670.1">
    <property type="nucleotide sequence ID" value="NZ_JAJJPB010000017.1"/>
</dbReference>
<dbReference type="InterPro" id="IPR050406">
    <property type="entry name" value="FGGY_Carb_Kinase"/>
</dbReference>
<dbReference type="InterPro" id="IPR000577">
    <property type="entry name" value="Carb_kinase_FGGY"/>
</dbReference>